<evidence type="ECO:0000313" key="10">
    <source>
        <dbReference type="EMBL" id="OKL52413.1"/>
    </source>
</evidence>
<dbReference type="EC" id="2.3.1.269" evidence="8"/>
<gene>
    <name evidence="8" type="primary">lnt</name>
    <name evidence="10" type="ORF">BSZ40_02760</name>
</gene>
<reference evidence="11" key="1">
    <citation type="submission" date="2016-12" db="EMBL/GenBank/DDBJ databases">
        <authorList>
            <person name="Meng X."/>
        </authorList>
    </citation>
    <scope>NUCLEOTIDE SEQUENCE [LARGE SCALE GENOMIC DNA]</scope>
    <source>
        <strain evidence="11">DSM 20732</strain>
    </source>
</reference>
<keyword evidence="7 8" id="KW-0012">Acyltransferase</keyword>
<evidence type="ECO:0000256" key="7">
    <source>
        <dbReference type="ARBA" id="ARBA00023315"/>
    </source>
</evidence>
<feature type="transmembrane region" description="Helical" evidence="8">
    <location>
        <begin position="93"/>
        <end position="113"/>
    </location>
</feature>
<evidence type="ECO:0000313" key="11">
    <source>
        <dbReference type="Proteomes" id="UP000185612"/>
    </source>
</evidence>
<dbReference type="PANTHER" id="PTHR38686">
    <property type="entry name" value="APOLIPOPROTEIN N-ACYLTRANSFERASE"/>
    <property type="match status" value="1"/>
</dbReference>
<feature type="transmembrane region" description="Helical" evidence="8">
    <location>
        <begin position="56"/>
        <end position="73"/>
    </location>
</feature>
<proteinExistence type="inferred from homology"/>
<evidence type="ECO:0000256" key="5">
    <source>
        <dbReference type="ARBA" id="ARBA00022989"/>
    </source>
</evidence>
<evidence type="ECO:0000259" key="9">
    <source>
        <dbReference type="PROSITE" id="PS50263"/>
    </source>
</evidence>
<dbReference type="STRING" id="52770.BSZ40_02760"/>
<dbReference type="AlphaFoldDB" id="A0A1Q5PXS1"/>
<dbReference type="EMBL" id="MQVS01000002">
    <property type="protein sequence ID" value="OKL52413.1"/>
    <property type="molecule type" value="Genomic_DNA"/>
</dbReference>
<dbReference type="Pfam" id="PF20154">
    <property type="entry name" value="LNT_N"/>
    <property type="match status" value="1"/>
</dbReference>
<dbReference type="CDD" id="cd07571">
    <property type="entry name" value="ALP_N-acyl_transferase"/>
    <property type="match status" value="1"/>
</dbReference>
<comment type="function">
    <text evidence="8">Catalyzes the phospholipid dependent N-acylation of the N-terminal cysteine of apolipoprotein, the last step in lipoprotein maturation.</text>
</comment>
<comment type="subcellular location">
    <subcellularLocation>
        <location evidence="1 8">Cell membrane</location>
        <topology evidence="1 8">Multi-pass membrane protein</topology>
    </subcellularLocation>
</comment>
<dbReference type="UniPathway" id="UPA00666"/>
<feature type="transmembrane region" description="Helical" evidence="8">
    <location>
        <begin position="180"/>
        <end position="205"/>
    </location>
</feature>
<evidence type="ECO:0000256" key="2">
    <source>
        <dbReference type="ARBA" id="ARBA00022475"/>
    </source>
</evidence>
<accession>A0A1Q5PXS1</accession>
<keyword evidence="5 8" id="KW-1133">Transmembrane helix</keyword>
<dbReference type="PANTHER" id="PTHR38686:SF1">
    <property type="entry name" value="APOLIPOPROTEIN N-ACYLTRANSFERASE"/>
    <property type="match status" value="1"/>
</dbReference>
<keyword evidence="4 8" id="KW-0812">Transmembrane</keyword>
<feature type="domain" description="CN hydrolase" evidence="9">
    <location>
        <begin position="237"/>
        <end position="496"/>
    </location>
</feature>
<evidence type="ECO:0000256" key="4">
    <source>
        <dbReference type="ARBA" id="ARBA00022692"/>
    </source>
</evidence>
<sequence>MVRAVGRFLLLLLAALTGGGLLALGHEPVACWPAALLGAGLLGSLLVRLRPGTAALLGLVAGLAFYLPLLRFIEVSLNTTWVWLVLGLLEASFVAVGGAVAAAVLGPVALPLARLPARKRAHAAVGALPLLGRGSLVAVGWAVLWTASDLARSHFPFGGFPWGNLAYTQVDSPLLRYVPWISAVGLTGLVVLLGTFVSEAAVALVGRRRSGVMLLGVLVCLVLPIPSFGTQPMTGELEVAAVQGNVARPGLDAFSRASEVTTNHMAGTLAASARARQAGIQIDIVLWPENAADLDPRAYPEIEALVDQAVHDVNAPIVVGAVRYEKTATGRVRYNELVVRTVEKNYGQRYTKQRPAPFAEYLPLRGLVTSLTSLSNLLTVDMLPGRAPAVLAVPARSLGREVKLGVGICFEVGVDQVMRQAAAGELLVIPTNNATFGWTSEAEQQLAMTRLRAAELSRAGVQVSTVGVSGIIDPEGQLLQATELFTADTMLARLPLRTVVTPAVWVGPWVERAVGAIGGLCVLGLGVRALQSRWKKREEAAQGE</sequence>
<dbReference type="InParanoid" id="A0A1Q5PXS1"/>
<dbReference type="Pfam" id="PF00795">
    <property type="entry name" value="CN_hydrolase"/>
    <property type="match status" value="1"/>
</dbReference>
<dbReference type="InterPro" id="IPR036526">
    <property type="entry name" value="C-N_Hydrolase_sf"/>
</dbReference>
<dbReference type="Gene3D" id="3.60.110.10">
    <property type="entry name" value="Carbon-nitrogen hydrolase"/>
    <property type="match status" value="1"/>
</dbReference>
<feature type="transmembrane region" description="Helical" evidence="8">
    <location>
        <begin position="33"/>
        <end position="49"/>
    </location>
</feature>
<dbReference type="InterPro" id="IPR003010">
    <property type="entry name" value="C-N_Hydrolase"/>
</dbReference>
<dbReference type="NCBIfam" id="TIGR00546">
    <property type="entry name" value="lnt"/>
    <property type="match status" value="1"/>
</dbReference>
<comment type="pathway">
    <text evidence="8">Protein modification; lipoprotein biosynthesis (N-acyl transfer).</text>
</comment>
<name>A0A1Q5PXS1_9ACTO</name>
<comment type="catalytic activity">
    <reaction evidence="8">
        <text>N-terminal S-1,2-diacyl-sn-glyceryl-L-cysteinyl-[lipoprotein] + a glycerophospholipid = N-acyl-S-1,2-diacyl-sn-glyceryl-L-cysteinyl-[lipoprotein] + a 2-acyl-sn-glycero-3-phospholipid + H(+)</text>
        <dbReference type="Rhea" id="RHEA:48228"/>
        <dbReference type="Rhea" id="RHEA-COMP:14681"/>
        <dbReference type="Rhea" id="RHEA-COMP:14684"/>
        <dbReference type="ChEBI" id="CHEBI:15378"/>
        <dbReference type="ChEBI" id="CHEBI:136912"/>
        <dbReference type="ChEBI" id="CHEBI:140656"/>
        <dbReference type="ChEBI" id="CHEBI:140657"/>
        <dbReference type="ChEBI" id="CHEBI:140660"/>
        <dbReference type="EC" id="2.3.1.269"/>
    </reaction>
</comment>
<evidence type="ECO:0000256" key="1">
    <source>
        <dbReference type="ARBA" id="ARBA00004651"/>
    </source>
</evidence>
<dbReference type="GO" id="GO:0016410">
    <property type="term" value="F:N-acyltransferase activity"/>
    <property type="evidence" value="ECO:0007669"/>
    <property type="project" value="UniProtKB-UniRule"/>
</dbReference>
<keyword evidence="3 8" id="KW-0808">Transferase</keyword>
<keyword evidence="2 8" id="KW-1003">Cell membrane</keyword>
<dbReference type="RefSeq" id="WP_073823086.1">
    <property type="nucleotide sequence ID" value="NZ_MQVS01000002.1"/>
</dbReference>
<feature type="transmembrane region" description="Helical" evidence="8">
    <location>
        <begin position="125"/>
        <end position="147"/>
    </location>
</feature>
<keyword evidence="6 8" id="KW-0472">Membrane</keyword>
<evidence type="ECO:0000256" key="8">
    <source>
        <dbReference type="HAMAP-Rule" id="MF_01148"/>
    </source>
</evidence>
<dbReference type="HAMAP" id="MF_01148">
    <property type="entry name" value="Lnt"/>
    <property type="match status" value="1"/>
</dbReference>
<dbReference type="GO" id="GO:0042158">
    <property type="term" value="P:lipoprotein biosynthetic process"/>
    <property type="evidence" value="ECO:0007669"/>
    <property type="project" value="UniProtKB-UniRule"/>
</dbReference>
<comment type="similarity">
    <text evidence="8">Belongs to the CN hydrolase family. Apolipoprotein N-acyltransferase subfamily.</text>
</comment>
<feature type="transmembrane region" description="Helical" evidence="8">
    <location>
        <begin position="212"/>
        <end position="229"/>
    </location>
</feature>
<dbReference type="InterPro" id="IPR004563">
    <property type="entry name" value="Apolipo_AcylTrfase"/>
</dbReference>
<dbReference type="PROSITE" id="PS50263">
    <property type="entry name" value="CN_HYDROLASE"/>
    <property type="match status" value="1"/>
</dbReference>
<keyword evidence="10" id="KW-0449">Lipoprotein</keyword>
<dbReference type="FunCoup" id="A0A1Q5PXS1">
    <property type="interactions" value="11"/>
</dbReference>
<dbReference type="Proteomes" id="UP000185612">
    <property type="component" value="Unassembled WGS sequence"/>
</dbReference>
<protein>
    <recommendedName>
        <fullName evidence="8">Apolipoprotein N-acyltransferase</fullName>
        <shortName evidence="8">ALP N-acyltransferase</shortName>
        <ecNumber evidence="8">2.3.1.269</ecNumber>
    </recommendedName>
</protein>
<evidence type="ECO:0000256" key="6">
    <source>
        <dbReference type="ARBA" id="ARBA00023136"/>
    </source>
</evidence>
<dbReference type="InterPro" id="IPR045378">
    <property type="entry name" value="LNT_N"/>
</dbReference>
<dbReference type="SUPFAM" id="SSF56317">
    <property type="entry name" value="Carbon-nitrogen hydrolase"/>
    <property type="match status" value="1"/>
</dbReference>
<evidence type="ECO:0000256" key="3">
    <source>
        <dbReference type="ARBA" id="ARBA00022679"/>
    </source>
</evidence>
<dbReference type="GO" id="GO:0005886">
    <property type="term" value="C:plasma membrane"/>
    <property type="evidence" value="ECO:0007669"/>
    <property type="project" value="UniProtKB-SubCell"/>
</dbReference>
<organism evidence="10 11">
    <name type="scientific">Buchananella hordeovulneris</name>
    <dbReference type="NCBI Taxonomy" id="52770"/>
    <lineage>
        <taxon>Bacteria</taxon>
        <taxon>Bacillati</taxon>
        <taxon>Actinomycetota</taxon>
        <taxon>Actinomycetes</taxon>
        <taxon>Actinomycetales</taxon>
        <taxon>Actinomycetaceae</taxon>
        <taxon>Buchananella</taxon>
    </lineage>
</organism>
<comment type="caution">
    <text evidence="10">The sequence shown here is derived from an EMBL/GenBank/DDBJ whole genome shotgun (WGS) entry which is preliminary data.</text>
</comment>
<dbReference type="OrthoDB" id="9804277at2"/>
<keyword evidence="11" id="KW-1185">Reference proteome</keyword>